<accession>A0A2M4B2E4</accession>
<name>A0A2M4B2E4_9DIPT</name>
<organism evidence="1">
    <name type="scientific">Anopheles triannulatus</name>
    <dbReference type="NCBI Taxonomy" id="58253"/>
    <lineage>
        <taxon>Eukaryota</taxon>
        <taxon>Metazoa</taxon>
        <taxon>Ecdysozoa</taxon>
        <taxon>Arthropoda</taxon>
        <taxon>Hexapoda</taxon>
        <taxon>Insecta</taxon>
        <taxon>Pterygota</taxon>
        <taxon>Neoptera</taxon>
        <taxon>Endopterygota</taxon>
        <taxon>Diptera</taxon>
        <taxon>Nematocera</taxon>
        <taxon>Culicoidea</taxon>
        <taxon>Culicidae</taxon>
        <taxon>Anophelinae</taxon>
        <taxon>Anopheles</taxon>
    </lineage>
</organism>
<protein>
    <submittedName>
        <fullName evidence="1">Putative secreted protein</fullName>
    </submittedName>
</protein>
<reference evidence="1" key="1">
    <citation type="submission" date="2018-01" db="EMBL/GenBank/DDBJ databases">
        <title>An insight into the sialome of Amazonian anophelines.</title>
        <authorList>
            <person name="Ribeiro J.M."/>
            <person name="Scarpassa V."/>
            <person name="Calvo E."/>
        </authorList>
    </citation>
    <scope>NUCLEOTIDE SEQUENCE</scope>
    <source>
        <tissue evidence="1">Salivary glands</tissue>
    </source>
</reference>
<dbReference type="EMBL" id="GGFK01013884">
    <property type="protein sequence ID" value="MBW47205.1"/>
    <property type="molecule type" value="Transcribed_RNA"/>
</dbReference>
<sequence>MYNFERLMFSSAITWLLSVLPVNCFKILRCFAKSISLFQSAILWMVAEILNSFKRWSNRCSAGRSKEVLFSGPASDSHMKTRSSSFFQTGSILIIQASCIINCDTTSNGSSFLGSKMLTGQTSM</sequence>
<dbReference type="AlphaFoldDB" id="A0A2M4B2E4"/>
<evidence type="ECO:0000313" key="1">
    <source>
        <dbReference type="EMBL" id="MBW47205.1"/>
    </source>
</evidence>
<proteinExistence type="predicted"/>